<keyword evidence="6" id="KW-0645">Protease</keyword>
<evidence type="ECO:0000313" key="18">
    <source>
        <dbReference type="EMBL" id="KAF2883465.1"/>
    </source>
</evidence>
<keyword evidence="12" id="KW-1015">Disulfide bond</keyword>
<dbReference type="EMBL" id="VTPC01090407">
    <property type="protein sequence ID" value="KAF2883465.1"/>
    <property type="molecule type" value="Genomic_DNA"/>
</dbReference>
<dbReference type="InterPro" id="IPR000834">
    <property type="entry name" value="Peptidase_M14"/>
</dbReference>
<comment type="cofactor">
    <cofactor evidence="1">
        <name>Zn(2+)</name>
        <dbReference type="ChEBI" id="CHEBI:29105"/>
    </cofactor>
</comment>
<evidence type="ECO:0000256" key="10">
    <source>
        <dbReference type="ARBA" id="ARBA00022833"/>
    </source>
</evidence>
<evidence type="ECO:0000259" key="17">
    <source>
        <dbReference type="PROSITE" id="PS52035"/>
    </source>
</evidence>
<keyword evidence="10" id="KW-0862">Zinc</keyword>
<evidence type="ECO:0000256" key="2">
    <source>
        <dbReference type="ARBA" id="ARBA00004613"/>
    </source>
</evidence>
<keyword evidence="7" id="KW-0479">Metal-binding</keyword>
<dbReference type="SUPFAM" id="SSF54897">
    <property type="entry name" value="Protease propeptides/inhibitors"/>
    <property type="match status" value="1"/>
</dbReference>
<dbReference type="SUPFAM" id="SSF53187">
    <property type="entry name" value="Zn-dependent exopeptidases"/>
    <property type="match status" value="1"/>
</dbReference>
<feature type="chain" id="PRO_5035454048" description="Zinc carboxypeptidase A 1" evidence="16">
    <location>
        <begin position="17"/>
        <end position="410"/>
    </location>
</feature>
<feature type="signal peptide" evidence="16">
    <location>
        <begin position="1"/>
        <end position="16"/>
    </location>
</feature>
<dbReference type="InterPro" id="IPR057247">
    <property type="entry name" value="CARBOXYPEPT_ZN_2"/>
</dbReference>
<feature type="domain" description="Peptidase M14" evidence="17">
    <location>
        <begin position="116"/>
        <end position="407"/>
    </location>
</feature>
<gene>
    <name evidence="18" type="ORF">ILUMI_22707</name>
</gene>
<dbReference type="SMART" id="SM00631">
    <property type="entry name" value="Zn_pept"/>
    <property type="match status" value="1"/>
</dbReference>
<evidence type="ECO:0000256" key="13">
    <source>
        <dbReference type="ARBA" id="ARBA00057299"/>
    </source>
</evidence>
<protein>
    <recommendedName>
        <fullName evidence="14">Zinc carboxypeptidase A 1</fullName>
    </recommendedName>
</protein>
<comment type="similarity">
    <text evidence="3 15">Belongs to the peptidase M14 family.</text>
</comment>
<dbReference type="InterPro" id="IPR057246">
    <property type="entry name" value="CARBOXYPEPT_ZN_1"/>
</dbReference>
<keyword evidence="11" id="KW-0482">Metalloprotease</keyword>
<sequence length="410" mass="46832">MQHLLLLPLVIALTFGQPPLRYDNFQVHRLLPQNTEQLQAIHQIQQSYHELNFWKDISKVGEHVDIMVPPNLKHRFKDVVHFYNLSTEIFVENVQELIDRESLLYTKPEEGFNWRNYHSLDKIYQWMKSLPQLYPGRVSTIVGGKSYEGRQILGVKISFKPGNKGVFLEGGIHAREWIAPATVTYIANQLLTSNDSNVRAVAESRDWYVFPVFNPDGYVYTRTDRMWRRTRKPYGSCYGADPNRNWGYHWMNGGASSTPCRDTFAGSSAFSEIETKSLSKFISSIADKLDAYIGFHSYSQLLLIPFGHAGREVPSNNKELLRIGRNAARVLAKRYGTKYTVGNIPEVIYVASGGSSDWVLGTHRHIRLAYTYELRDTGRHGFILPPEQIIPTGEETLDSIVSIFQQADAS</sequence>
<evidence type="ECO:0000256" key="7">
    <source>
        <dbReference type="ARBA" id="ARBA00022723"/>
    </source>
</evidence>
<keyword evidence="8 16" id="KW-0732">Signal</keyword>
<dbReference type="PROSITE" id="PS00132">
    <property type="entry name" value="CARBOXYPEPT_ZN_1"/>
    <property type="match status" value="1"/>
</dbReference>
<dbReference type="Gene3D" id="3.40.630.10">
    <property type="entry name" value="Zn peptidases"/>
    <property type="match status" value="1"/>
</dbReference>
<reference evidence="18" key="1">
    <citation type="submission" date="2019-08" db="EMBL/GenBank/DDBJ databases">
        <title>The genome of the North American firefly Photinus pyralis.</title>
        <authorList>
            <consortium name="Photinus pyralis genome working group"/>
            <person name="Fallon T.R."/>
            <person name="Sander Lower S.E."/>
            <person name="Weng J.-K."/>
        </authorList>
    </citation>
    <scope>NUCLEOTIDE SEQUENCE</scope>
    <source>
        <strain evidence="18">TRF0915ILg1</strain>
        <tissue evidence="18">Whole body</tissue>
    </source>
</reference>
<evidence type="ECO:0000256" key="5">
    <source>
        <dbReference type="ARBA" id="ARBA00022645"/>
    </source>
</evidence>
<feature type="active site" description="Proton donor/acceptor" evidence="15">
    <location>
        <position position="373"/>
    </location>
</feature>
<evidence type="ECO:0000256" key="8">
    <source>
        <dbReference type="ARBA" id="ARBA00022729"/>
    </source>
</evidence>
<comment type="subcellular location">
    <subcellularLocation>
        <location evidence="2">Secreted</location>
    </subcellularLocation>
</comment>
<proteinExistence type="inferred from homology"/>
<dbReference type="PANTHER" id="PTHR11705:SF153">
    <property type="entry name" value="ZINC CARBOXYPEPTIDASE A 1-LIKE PROTEIN"/>
    <property type="match status" value="1"/>
</dbReference>
<keyword evidence="5" id="KW-0121">Carboxypeptidase</keyword>
<dbReference type="InterPro" id="IPR036990">
    <property type="entry name" value="M14A-like_propep"/>
</dbReference>
<keyword evidence="4" id="KW-0964">Secreted</keyword>
<dbReference type="PROSITE" id="PS52035">
    <property type="entry name" value="PEPTIDASE_M14"/>
    <property type="match status" value="1"/>
</dbReference>
<evidence type="ECO:0000256" key="9">
    <source>
        <dbReference type="ARBA" id="ARBA00022801"/>
    </source>
</evidence>
<evidence type="ECO:0000256" key="15">
    <source>
        <dbReference type="PROSITE-ProRule" id="PRU01379"/>
    </source>
</evidence>
<comment type="function">
    <text evidence="13">Involved in the digestion of the blood meal.</text>
</comment>
<dbReference type="PRINTS" id="PR00765">
    <property type="entry name" value="CRBOXYPTASEA"/>
</dbReference>
<accession>A0A8K0CGL6</accession>
<dbReference type="Proteomes" id="UP000801492">
    <property type="component" value="Unassembled WGS sequence"/>
</dbReference>
<dbReference type="OrthoDB" id="3626597at2759"/>
<keyword evidence="9" id="KW-0378">Hydrolase</keyword>
<comment type="caution">
    <text evidence="18">The sequence shown here is derived from an EMBL/GenBank/DDBJ whole genome shotgun (WGS) entry which is preliminary data.</text>
</comment>
<evidence type="ECO:0000313" key="19">
    <source>
        <dbReference type="Proteomes" id="UP000801492"/>
    </source>
</evidence>
<evidence type="ECO:0000256" key="12">
    <source>
        <dbReference type="ARBA" id="ARBA00023157"/>
    </source>
</evidence>
<dbReference type="Gene3D" id="3.30.70.340">
    <property type="entry name" value="Metallocarboxypeptidase-like"/>
    <property type="match status" value="1"/>
</dbReference>
<dbReference type="FunFam" id="3.30.70.340:FF:000002">
    <property type="entry name" value="Carboxypeptidase A"/>
    <property type="match status" value="1"/>
</dbReference>
<organism evidence="18 19">
    <name type="scientific">Ignelater luminosus</name>
    <name type="common">Cucubano</name>
    <name type="synonym">Pyrophorus luminosus</name>
    <dbReference type="NCBI Taxonomy" id="2038154"/>
    <lineage>
        <taxon>Eukaryota</taxon>
        <taxon>Metazoa</taxon>
        <taxon>Ecdysozoa</taxon>
        <taxon>Arthropoda</taxon>
        <taxon>Hexapoda</taxon>
        <taxon>Insecta</taxon>
        <taxon>Pterygota</taxon>
        <taxon>Neoptera</taxon>
        <taxon>Endopterygota</taxon>
        <taxon>Coleoptera</taxon>
        <taxon>Polyphaga</taxon>
        <taxon>Elateriformia</taxon>
        <taxon>Elateroidea</taxon>
        <taxon>Elateridae</taxon>
        <taxon>Agrypninae</taxon>
        <taxon>Pyrophorini</taxon>
        <taxon>Ignelater</taxon>
    </lineage>
</organism>
<evidence type="ECO:0000256" key="4">
    <source>
        <dbReference type="ARBA" id="ARBA00022525"/>
    </source>
</evidence>
<evidence type="ECO:0000256" key="1">
    <source>
        <dbReference type="ARBA" id="ARBA00001947"/>
    </source>
</evidence>
<dbReference type="GO" id="GO:0004181">
    <property type="term" value="F:metallocarboxypeptidase activity"/>
    <property type="evidence" value="ECO:0007669"/>
    <property type="project" value="InterPro"/>
</dbReference>
<evidence type="ECO:0000256" key="14">
    <source>
        <dbReference type="ARBA" id="ARBA00069039"/>
    </source>
</evidence>
<evidence type="ECO:0000256" key="6">
    <source>
        <dbReference type="ARBA" id="ARBA00022670"/>
    </source>
</evidence>
<dbReference type="GO" id="GO:0008270">
    <property type="term" value="F:zinc ion binding"/>
    <property type="evidence" value="ECO:0007669"/>
    <property type="project" value="InterPro"/>
</dbReference>
<evidence type="ECO:0000256" key="3">
    <source>
        <dbReference type="ARBA" id="ARBA00005988"/>
    </source>
</evidence>
<dbReference type="InterPro" id="IPR003146">
    <property type="entry name" value="M14A_act_pep"/>
</dbReference>
<dbReference type="PROSITE" id="PS00133">
    <property type="entry name" value="CARBOXYPEPT_ZN_2"/>
    <property type="match status" value="1"/>
</dbReference>
<dbReference type="CDD" id="cd03860">
    <property type="entry name" value="M14_CP_A-B_like"/>
    <property type="match status" value="1"/>
</dbReference>
<evidence type="ECO:0000256" key="11">
    <source>
        <dbReference type="ARBA" id="ARBA00023049"/>
    </source>
</evidence>
<evidence type="ECO:0000256" key="16">
    <source>
        <dbReference type="SAM" id="SignalP"/>
    </source>
</evidence>
<dbReference type="GO" id="GO:0005615">
    <property type="term" value="C:extracellular space"/>
    <property type="evidence" value="ECO:0007669"/>
    <property type="project" value="TreeGrafter"/>
</dbReference>
<dbReference type="GO" id="GO:0006508">
    <property type="term" value="P:proteolysis"/>
    <property type="evidence" value="ECO:0007669"/>
    <property type="project" value="UniProtKB-KW"/>
</dbReference>
<name>A0A8K0CGL6_IGNLU</name>
<dbReference type="FunFam" id="3.40.630.10:FF:000040">
    <property type="entry name" value="zinc carboxypeptidase"/>
    <property type="match status" value="1"/>
</dbReference>
<keyword evidence="19" id="KW-1185">Reference proteome</keyword>
<dbReference type="PANTHER" id="PTHR11705">
    <property type="entry name" value="PROTEASE FAMILY M14 CARBOXYPEPTIDASE A,B"/>
    <property type="match status" value="1"/>
</dbReference>
<dbReference type="Pfam" id="PF02244">
    <property type="entry name" value="Propep_M14"/>
    <property type="match status" value="1"/>
</dbReference>
<dbReference type="AlphaFoldDB" id="A0A8K0CGL6"/>
<dbReference type="Pfam" id="PF00246">
    <property type="entry name" value="Peptidase_M14"/>
    <property type="match status" value="1"/>
</dbReference>